<proteinExistence type="predicted"/>
<dbReference type="RefSeq" id="WP_166179827.1">
    <property type="nucleotide sequence ID" value="NZ_CP045119.1"/>
</dbReference>
<dbReference type="AlphaFoldDB" id="A0A6G8QEU8"/>
<dbReference type="Gene3D" id="2.30.30.1060">
    <property type="match status" value="1"/>
</dbReference>
<feature type="compositionally biased region" description="Basic and acidic residues" evidence="1">
    <location>
        <begin position="44"/>
        <end position="69"/>
    </location>
</feature>
<gene>
    <name evidence="3" type="ORF">GBA63_04890</name>
</gene>
<name>A0A6G8QEU8_9ACTN</name>
<sequence>MAQEFKQGDRVKWNTPQGETYGKVKKRLTSPTEVGGQKVDASSDDPRYVVESEKSGKEAAHKPDSLSKA</sequence>
<dbReference type="Proteomes" id="UP000501452">
    <property type="component" value="Chromosome"/>
</dbReference>
<evidence type="ECO:0000313" key="4">
    <source>
        <dbReference type="Proteomes" id="UP000501452"/>
    </source>
</evidence>
<reference evidence="3 4" key="1">
    <citation type="submission" date="2019-10" db="EMBL/GenBank/DDBJ databases">
        <title>Rubrobacter sp nov SCSIO 52090 isolated from a deep-sea sediment in the South China Sea.</title>
        <authorList>
            <person name="Chen R.W."/>
        </authorList>
    </citation>
    <scope>NUCLEOTIDE SEQUENCE [LARGE SCALE GENOMIC DNA]</scope>
    <source>
        <strain evidence="3 4">SCSIO 52909</strain>
    </source>
</reference>
<dbReference type="InterPro" id="IPR021331">
    <property type="entry name" value="Hva1_TUDOR"/>
</dbReference>
<keyword evidence="4" id="KW-1185">Reference proteome</keyword>
<dbReference type="Pfam" id="PF11160">
    <property type="entry name" value="Hva1_TUDOR"/>
    <property type="match status" value="1"/>
</dbReference>
<feature type="domain" description="Hypervirulence associated protein TUDOR" evidence="2">
    <location>
        <begin position="8"/>
        <end position="66"/>
    </location>
</feature>
<organism evidence="3 4">
    <name type="scientific">Rubrobacter tropicus</name>
    <dbReference type="NCBI Taxonomy" id="2653851"/>
    <lineage>
        <taxon>Bacteria</taxon>
        <taxon>Bacillati</taxon>
        <taxon>Actinomycetota</taxon>
        <taxon>Rubrobacteria</taxon>
        <taxon>Rubrobacterales</taxon>
        <taxon>Rubrobacteraceae</taxon>
        <taxon>Rubrobacter</taxon>
    </lineage>
</organism>
<dbReference type="EMBL" id="CP045119">
    <property type="protein sequence ID" value="QIN85034.1"/>
    <property type="molecule type" value="Genomic_DNA"/>
</dbReference>
<protein>
    <submittedName>
        <fullName evidence="3">DUF2945 domain-containing protein</fullName>
    </submittedName>
</protein>
<evidence type="ECO:0000259" key="2">
    <source>
        <dbReference type="Pfam" id="PF11160"/>
    </source>
</evidence>
<accession>A0A6G8QEU8</accession>
<evidence type="ECO:0000313" key="3">
    <source>
        <dbReference type="EMBL" id="QIN85034.1"/>
    </source>
</evidence>
<evidence type="ECO:0000256" key="1">
    <source>
        <dbReference type="SAM" id="MobiDB-lite"/>
    </source>
</evidence>
<feature type="compositionally biased region" description="Basic and acidic residues" evidence="1">
    <location>
        <begin position="1"/>
        <end position="12"/>
    </location>
</feature>
<dbReference type="KEGG" id="rub:GBA63_04890"/>
<feature type="region of interest" description="Disordered" evidence="1">
    <location>
        <begin position="1"/>
        <end position="69"/>
    </location>
</feature>